<sequence length="346" mass="40567">MCTAKMAHQSRFEKDLERDVRDLISYVTRFKRQESNFSLCQQFVISKLRYHEYLDVDHCKVERAIQGIQEKLLLHSQLAKADAWSRLTESFLTPITPSSVLIKDDTRHGLMWLLIRLAESPSNGPFITKATECQESDQEDTWDSSFLGESRESDDAVLSDTTEWSEESWEEEVELRVQHNIQNKPVNAHGDHPVGSVTSTLTTKAKPVPFTSESEQDERNVLKQHLMLQFWRGNFRRRVWSKHPNSNLLDRWENYCCSSKPFYEPAHRVVMTEAQLVREILWPVYILRCVLWLRVVRLYETCKHLLMKQLAGRRRMGLQRRQGHSHVVPCKLLLVVLEIFCRSSVE</sequence>
<feature type="region of interest" description="Disordered" evidence="1">
    <location>
        <begin position="138"/>
        <end position="165"/>
    </location>
</feature>
<dbReference type="OMA" id="WSEESWE"/>
<dbReference type="AlphaFoldDB" id="A0A8C4QYF6"/>
<dbReference type="Proteomes" id="UP000694388">
    <property type="component" value="Unplaced"/>
</dbReference>
<proteinExistence type="predicted"/>
<keyword evidence="3" id="KW-1185">Reference proteome</keyword>
<evidence type="ECO:0000256" key="1">
    <source>
        <dbReference type="SAM" id="MobiDB-lite"/>
    </source>
</evidence>
<organism evidence="2 3">
    <name type="scientific">Eptatretus burgeri</name>
    <name type="common">Inshore hagfish</name>
    <dbReference type="NCBI Taxonomy" id="7764"/>
    <lineage>
        <taxon>Eukaryota</taxon>
        <taxon>Metazoa</taxon>
        <taxon>Chordata</taxon>
        <taxon>Craniata</taxon>
        <taxon>Vertebrata</taxon>
        <taxon>Cyclostomata</taxon>
        <taxon>Myxini</taxon>
        <taxon>Myxiniformes</taxon>
        <taxon>Myxinidae</taxon>
        <taxon>Eptatretinae</taxon>
        <taxon>Eptatretus</taxon>
    </lineage>
</organism>
<dbReference type="Ensembl" id="ENSEBUT00000023078.1">
    <property type="protein sequence ID" value="ENSEBUP00000022502.1"/>
    <property type="gene ID" value="ENSEBUG00000013862.1"/>
</dbReference>
<reference evidence="2" key="1">
    <citation type="submission" date="2025-08" db="UniProtKB">
        <authorList>
            <consortium name="Ensembl"/>
        </authorList>
    </citation>
    <scope>IDENTIFICATION</scope>
</reference>
<dbReference type="InterPro" id="IPR059169">
    <property type="entry name" value="GCP5_N_ext"/>
</dbReference>
<dbReference type="CDD" id="cd22572">
    <property type="entry name" value="GCP5_NTD"/>
    <property type="match status" value="1"/>
</dbReference>
<reference evidence="2" key="2">
    <citation type="submission" date="2025-09" db="UniProtKB">
        <authorList>
            <consortium name="Ensembl"/>
        </authorList>
    </citation>
    <scope>IDENTIFICATION</scope>
</reference>
<evidence type="ECO:0000313" key="3">
    <source>
        <dbReference type="Proteomes" id="UP000694388"/>
    </source>
</evidence>
<protein>
    <submittedName>
        <fullName evidence="2">Uncharacterized protein</fullName>
    </submittedName>
</protein>
<accession>A0A8C4QYF6</accession>
<name>A0A8C4QYF6_EPTBU</name>
<evidence type="ECO:0000313" key="2">
    <source>
        <dbReference type="Ensembl" id="ENSEBUP00000022502.1"/>
    </source>
</evidence>
<dbReference type="GeneTree" id="ENSGT00940000155962"/>